<feature type="domain" description="Citrate lyase ligase C-terminal" evidence="4">
    <location>
        <begin position="150"/>
        <end position="330"/>
    </location>
</feature>
<keyword evidence="3 5" id="KW-0436">Ligase</keyword>
<accession>A0A086ZEV5</accession>
<dbReference type="GO" id="GO:0016829">
    <property type="term" value="F:lyase activity"/>
    <property type="evidence" value="ECO:0007669"/>
    <property type="project" value="UniProtKB-KW"/>
</dbReference>
<keyword evidence="2 3" id="KW-0067">ATP-binding</keyword>
<dbReference type="InterPro" id="IPR014729">
    <property type="entry name" value="Rossmann-like_a/b/a_fold"/>
</dbReference>
<protein>
    <recommendedName>
        <fullName evidence="3">[Citrate [pro-3S]-lyase] ligase</fullName>
        <ecNumber evidence="3">6.2.1.22</ecNumber>
    </recommendedName>
</protein>
<dbReference type="Proteomes" id="UP000029096">
    <property type="component" value="Unassembled WGS sequence"/>
</dbReference>
<evidence type="ECO:0000256" key="3">
    <source>
        <dbReference type="PIRNR" id="PIRNR005751"/>
    </source>
</evidence>
<evidence type="ECO:0000259" key="4">
    <source>
        <dbReference type="SMART" id="SM00764"/>
    </source>
</evidence>
<keyword evidence="5" id="KW-0456">Lyase</keyword>
<dbReference type="PANTHER" id="PTHR40599">
    <property type="entry name" value="[CITRATE [PRO-3S]-LYASE] LIGASE"/>
    <property type="match status" value="1"/>
</dbReference>
<proteinExistence type="predicted"/>
<comment type="function">
    <text evidence="3">Acetylation of prosthetic group (2-(5''-phosphoribosyl)-3'-dephosphocoenzyme-A) of the gamma subunit of citrate lyase.</text>
</comment>
<dbReference type="NCBIfam" id="TIGR00125">
    <property type="entry name" value="cyt_tran_rel"/>
    <property type="match status" value="1"/>
</dbReference>
<organism evidence="5 6">
    <name type="scientific">Bifidobacterium bohemicum DSM 22767</name>
    <dbReference type="NCBI Taxonomy" id="1437606"/>
    <lineage>
        <taxon>Bacteria</taxon>
        <taxon>Bacillati</taxon>
        <taxon>Actinomycetota</taxon>
        <taxon>Actinomycetes</taxon>
        <taxon>Bifidobacteriales</taxon>
        <taxon>Bifidobacteriaceae</taxon>
        <taxon>Bifidobacterium</taxon>
    </lineage>
</organism>
<dbReference type="InterPro" id="IPR005216">
    <property type="entry name" value="Citrate_lyase_ligase"/>
</dbReference>
<dbReference type="AlphaFoldDB" id="A0A086ZEV5"/>
<dbReference type="eggNOG" id="COG3053">
    <property type="taxonomic scope" value="Bacteria"/>
</dbReference>
<comment type="caution">
    <text evidence="5">The sequence shown here is derived from an EMBL/GenBank/DDBJ whole genome shotgun (WGS) entry which is preliminary data.</text>
</comment>
<keyword evidence="6" id="KW-1185">Reference proteome</keyword>
<keyword evidence="1 3" id="KW-0547">Nucleotide-binding</keyword>
<dbReference type="RefSeq" id="WP_033522353.1">
    <property type="nucleotide sequence ID" value="NZ_JDUS01000020.1"/>
</dbReference>
<reference evidence="5 6" key="1">
    <citation type="submission" date="2014-03" db="EMBL/GenBank/DDBJ databases">
        <title>Genomics of Bifidobacteria.</title>
        <authorList>
            <person name="Ventura M."/>
            <person name="Milani C."/>
            <person name="Lugli G.A."/>
        </authorList>
    </citation>
    <scope>NUCLEOTIDE SEQUENCE [LARGE SCALE GENOMIC DNA]</scope>
    <source>
        <strain evidence="5 6">DSM 22767</strain>
    </source>
</reference>
<dbReference type="PIRSF" id="PIRSF005751">
    <property type="entry name" value="Acet_citr_lig"/>
    <property type="match status" value="1"/>
</dbReference>
<evidence type="ECO:0000256" key="1">
    <source>
        <dbReference type="ARBA" id="ARBA00022741"/>
    </source>
</evidence>
<dbReference type="EMBL" id="JGYP01000004">
    <property type="protein sequence ID" value="KFI45055.1"/>
    <property type="molecule type" value="Genomic_DNA"/>
</dbReference>
<dbReference type="NCBIfam" id="TIGR00124">
    <property type="entry name" value="cit_ly_ligase"/>
    <property type="match status" value="1"/>
</dbReference>
<dbReference type="InterPro" id="IPR013166">
    <property type="entry name" value="Citrate_lyase_ligase_C"/>
</dbReference>
<dbReference type="OrthoDB" id="9779753at2"/>
<dbReference type="EC" id="6.2.1.22" evidence="3"/>
<dbReference type="PANTHER" id="PTHR40599:SF1">
    <property type="entry name" value="[CITRATE [PRO-3S]-LYASE] LIGASE"/>
    <property type="match status" value="1"/>
</dbReference>
<evidence type="ECO:0000256" key="2">
    <source>
        <dbReference type="ARBA" id="ARBA00022840"/>
    </source>
</evidence>
<name>A0A086ZEV5_9BIFI</name>
<dbReference type="SUPFAM" id="SSF52374">
    <property type="entry name" value="Nucleotidylyl transferase"/>
    <property type="match status" value="1"/>
</dbReference>
<comment type="catalytic activity">
    <reaction evidence="3">
        <text>holo-[citrate lyase ACP] + acetate + ATP = acetyl-[citrate lyase ACP] + AMP + diphosphate</text>
        <dbReference type="Rhea" id="RHEA:23788"/>
        <dbReference type="Rhea" id="RHEA-COMP:10158"/>
        <dbReference type="Rhea" id="RHEA-COMP:13710"/>
        <dbReference type="ChEBI" id="CHEBI:30089"/>
        <dbReference type="ChEBI" id="CHEBI:30616"/>
        <dbReference type="ChEBI" id="CHEBI:33019"/>
        <dbReference type="ChEBI" id="CHEBI:82683"/>
        <dbReference type="ChEBI" id="CHEBI:137976"/>
        <dbReference type="ChEBI" id="CHEBI:456215"/>
        <dbReference type="EC" id="6.2.1.22"/>
    </reaction>
</comment>
<dbReference type="GO" id="GO:0008771">
    <property type="term" value="F:[citrate (pro-3S)-lyase] ligase activity"/>
    <property type="evidence" value="ECO:0007669"/>
    <property type="project" value="UniProtKB-EC"/>
</dbReference>
<sequence length="341" mass="38322">MTVQMRDMYLSDHLTMCRWQEFLESEGIHEFQAGEVRPIEETVGLFDEDGRLIATGSLAGCVLKYIAVRREDLDHSALFNRIVGELIARLADRGATHYFVFTKPMYVTAFEHIGFTKLAQVEQGVLLEGGLPGIDAYLKDVRALGNWPQSAAIVMNANPFTLGHRHLVEVAASRNRHVYVFVVHADRSLFTTDERLELVRQGVADIRNVTVVDGGDYLVGFATFPAYFIASPEDVVDYQTKLDATLFRDWFVPALGITRRYVGQEPYSPTTEAYNKALKEVLEPRTQVTVIEREQAGGEPISASRVRQLVAQGDLDGIDALVPATTRLFIQHHLLQLQMRI</sequence>
<evidence type="ECO:0000313" key="5">
    <source>
        <dbReference type="EMBL" id="KFI45055.1"/>
    </source>
</evidence>
<gene>
    <name evidence="5" type="ORF">BBOH_1317</name>
</gene>
<dbReference type="Gene3D" id="3.40.50.620">
    <property type="entry name" value="HUPs"/>
    <property type="match status" value="1"/>
</dbReference>
<dbReference type="SMART" id="SM00764">
    <property type="entry name" value="Citrate_ly_lig"/>
    <property type="match status" value="1"/>
</dbReference>
<evidence type="ECO:0000313" key="6">
    <source>
        <dbReference type="Proteomes" id="UP000029096"/>
    </source>
</evidence>
<dbReference type="InterPro" id="IPR004821">
    <property type="entry name" value="Cyt_trans-like"/>
</dbReference>
<dbReference type="Pfam" id="PF08218">
    <property type="entry name" value="Citrate_ly_lig"/>
    <property type="match status" value="1"/>
</dbReference>
<dbReference type="STRING" id="1437606.BBOH_1317"/>
<dbReference type="GO" id="GO:0005524">
    <property type="term" value="F:ATP binding"/>
    <property type="evidence" value="ECO:0007669"/>
    <property type="project" value="UniProtKB-UniRule"/>
</dbReference>